<dbReference type="AlphaFoldDB" id="A0A8S9Q1H3"/>
<evidence type="ECO:0000313" key="1">
    <source>
        <dbReference type="EMBL" id="KAF3526889.1"/>
    </source>
</evidence>
<sequence>MGDVGPSGYRHSFFLFQGSVLEPAPVSIPGVLDRSLGGSFIPIFLIRSGRLLVLLRLGFSAASDAPVLKQAPFEGRDRGRDAALGNCHLLLVEADYVVSQEFYPMLKNLVEPSEVFSRLLLLANYSTNLSLSFAGHFLKCNHEHPLLVLSDKIVGVACTVVYLYAGEGKLPRHLDRDDSFHEGGIGVGVRVTPSDWGGLLLVVMEDSVADIFSGVSLSYFGSESLSSRLWTGGFSAPSRVAPETPDARA</sequence>
<organism evidence="1 2">
    <name type="scientific">Brassica cretica</name>
    <name type="common">Mustard</name>
    <dbReference type="NCBI Taxonomy" id="69181"/>
    <lineage>
        <taxon>Eukaryota</taxon>
        <taxon>Viridiplantae</taxon>
        <taxon>Streptophyta</taxon>
        <taxon>Embryophyta</taxon>
        <taxon>Tracheophyta</taxon>
        <taxon>Spermatophyta</taxon>
        <taxon>Magnoliopsida</taxon>
        <taxon>eudicotyledons</taxon>
        <taxon>Gunneridae</taxon>
        <taxon>Pentapetalae</taxon>
        <taxon>rosids</taxon>
        <taxon>malvids</taxon>
        <taxon>Brassicales</taxon>
        <taxon>Brassicaceae</taxon>
        <taxon>Brassiceae</taxon>
        <taxon>Brassica</taxon>
    </lineage>
</organism>
<accession>A0A8S9Q1H3</accession>
<evidence type="ECO:0000313" key="2">
    <source>
        <dbReference type="Proteomes" id="UP000712600"/>
    </source>
</evidence>
<gene>
    <name evidence="1" type="ORF">F2Q69_00048432</name>
</gene>
<reference evidence="1" key="1">
    <citation type="submission" date="2019-12" db="EMBL/GenBank/DDBJ databases">
        <title>Genome sequencing and annotation of Brassica cretica.</title>
        <authorList>
            <person name="Studholme D.J."/>
            <person name="Sarris P."/>
        </authorList>
    </citation>
    <scope>NUCLEOTIDE SEQUENCE</scope>
    <source>
        <strain evidence="1">PFS-109/04</strain>
        <tissue evidence="1">Leaf</tissue>
    </source>
</reference>
<name>A0A8S9Q1H3_BRACR</name>
<proteinExistence type="predicted"/>
<dbReference type="EMBL" id="QGKX02001347">
    <property type="protein sequence ID" value="KAF3526889.1"/>
    <property type="molecule type" value="Genomic_DNA"/>
</dbReference>
<dbReference type="Proteomes" id="UP000712600">
    <property type="component" value="Unassembled WGS sequence"/>
</dbReference>
<comment type="caution">
    <text evidence="1">The sequence shown here is derived from an EMBL/GenBank/DDBJ whole genome shotgun (WGS) entry which is preliminary data.</text>
</comment>
<protein>
    <submittedName>
        <fullName evidence="1">Uncharacterized protein</fullName>
    </submittedName>
</protein>